<organism evidence="1 2">
    <name type="scientific">Myxacorys almedinensis A</name>
    <dbReference type="NCBI Taxonomy" id="2690445"/>
    <lineage>
        <taxon>Bacteria</taxon>
        <taxon>Bacillati</taxon>
        <taxon>Cyanobacteriota</taxon>
        <taxon>Cyanophyceae</taxon>
        <taxon>Leptolyngbyales</taxon>
        <taxon>Leptolyngbyaceae</taxon>
        <taxon>Myxacorys</taxon>
        <taxon>Myxacorys almedinensis</taxon>
    </lineage>
</organism>
<dbReference type="AlphaFoldDB" id="A0A8J8CLU9"/>
<gene>
    <name evidence="1" type="ORF">GS601_12635</name>
</gene>
<comment type="caution">
    <text evidence="1">The sequence shown here is derived from an EMBL/GenBank/DDBJ whole genome shotgun (WGS) entry which is preliminary data.</text>
</comment>
<proteinExistence type="predicted"/>
<sequence>MRKRWIGGLISLLGITTVGYAYSLVAATPEQVLLRPFACPDQPDVAAKNFQVLSVRKWDKGVVALYRGACPAHTKRLSNDPNREKLVLSYRVVKRTGREWHAIGSGNHHSTGSRSASKFIDYGVGKTSENPKHSPDLRRANQYAVFFGEVISPMVSAVEVTFNNGKILRDSSTDGLFLLVSSGASRVCDVRVLGADNQILQRDEIAPPTAQISQSNTCQPISGRL</sequence>
<reference evidence="1" key="1">
    <citation type="submission" date="2019-12" db="EMBL/GenBank/DDBJ databases">
        <title>High-Quality draft genome sequences of three cyanobacteria isolated from the limestone walls of the Old Cathedral of Coimbra.</title>
        <authorList>
            <person name="Tiago I."/>
            <person name="Soares F."/>
            <person name="Portugal A."/>
        </authorList>
    </citation>
    <scope>NUCLEOTIDE SEQUENCE</scope>
    <source>
        <strain evidence="1">A</strain>
    </source>
</reference>
<dbReference type="RefSeq" id="WP_162423651.1">
    <property type="nucleotide sequence ID" value="NZ_WVIE01000013.1"/>
</dbReference>
<name>A0A8J8CLU9_9CYAN</name>
<dbReference type="EMBL" id="WVIE01000013">
    <property type="protein sequence ID" value="NDJ18125.1"/>
    <property type="molecule type" value="Genomic_DNA"/>
</dbReference>
<keyword evidence="2" id="KW-1185">Reference proteome</keyword>
<evidence type="ECO:0000313" key="2">
    <source>
        <dbReference type="Proteomes" id="UP000646053"/>
    </source>
</evidence>
<protein>
    <submittedName>
        <fullName evidence="1">Uncharacterized protein</fullName>
    </submittedName>
</protein>
<accession>A0A8J8CLU9</accession>
<dbReference type="Proteomes" id="UP000646053">
    <property type="component" value="Unassembled WGS sequence"/>
</dbReference>
<evidence type="ECO:0000313" key="1">
    <source>
        <dbReference type="EMBL" id="NDJ18125.1"/>
    </source>
</evidence>